<keyword evidence="4 8" id="KW-0479">Metal-binding</keyword>
<evidence type="ECO:0000256" key="9">
    <source>
        <dbReference type="RuleBase" id="RU000461"/>
    </source>
</evidence>
<keyword evidence="7 9" id="KW-0503">Monooxygenase</keyword>
<evidence type="ECO:0000256" key="7">
    <source>
        <dbReference type="ARBA" id="ARBA00023033"/>
    </source>
</evidence>
<proteinExistence type="inferred from homology"/>
<keyword evidence="6 8" id="KW-0408">Iron</keyword>
<dbReference type="EMBL" id="JAPEVB010000001">
    <property type="protein sequence ID" value="KAJ4397182.1"/>
    <property type="molecule type" value="Genomic_DNA"/>
</dbReference>
<dbReference type="SUPFAM" id="SSF48264">
    <property type="entry name" value="Cytochrome P450"/>
    <property type="match status" value="1"/>
</dbReference>
<dbReference type="PANTHER" id="PTHR46206">
    <property type="entry name" value="CYTOCHROME P450"/>
    <property type="match status" value="1"/>
</dbReference>
<dbReference type="PANTHER" id="PTHR46206:SF1">
    <property type="entry name" value="P450, PUTATIVE (EUROFUNG)-RELATED"/>
    <property type="match status" value="1"/>
</dbReference>
<evidence type="ECO:0000256" key="6">
    <source>
        <dbReference type="ARBA" id="ARBA00023004"/>
    </source>
</evidence>
<comment type="caution">
    <text evidence="11">The sequence shown here is derived from an EMBL/GenBank/DDBJ whole genome shotgun (WGS) entry which is preliminary data.</text>
</comment>
<keyword evidence="12" id="KW-1185">Reference proteome</keyword>
<evidence type="ECO:0000256" key="3">
    <source>
        <dbReference type="ARBA" id="ARBA00022617"/>
    </source>
</evidence>
<sequence>MFSILESYQRPVVLGALLLVGYFIYLSFFKPSPLPDLPILNARKGEWFPLWRATWRNTRDFKAACKLAQSQYRDQACLVPLLYPGTLVLLPSKLSQYVVDQPDSIISLQQANVELLQTDYTMDPHVMPKQGHINTKLIKTTLTNQAGNLVSDLAEEIELCLHETWGSNTTTFRDVCVYESLQHVIARVTNRIFVGLSLSRIPEIPKLGIAFAQHLPLVGTLLLIVPAMLRPVLSGLITLPIRNDERALDKILRPEVERRLRAYEDRANPEHKILEPEPNDFLQWSIKDAKESGNPFLLKLRTLTRRVLMLNFASITTSSLAITGAMFDLLSSNKAYIEELREEISTVLAEHGGNWNKKALSQMVKLDSTMRESQRLNSAVTMGLGRAVVAPGGITTPDGVHIPKGNYVVVPGYATLHNADLYPDPDEFKPFRFCEPSPAGEDDVLARARQQWATTSNEYLAFGHGRHACPGRMFASTEMKLLLAQIIMTYDFEMLESRPKNKWMGFNRMPDMSATISLRKRQNA</sequence>
<dbReference type="GO" id="GO:0016705">
    <property type="term" value="F:oxidoreductase activity, acting on paired donors, with incorporation or reduction of molecular oxygen"/>
    <property type="evidence" value="ECO:0007669"/>
    <property type="project" value="InterPro"/>
</dbReference>
<dbReference type="InterPro" id="IPR036396">
    <property type="entry name" value="Cyt_P450_sf"/>
</dbReference>
<evidence type="ECO:0000256" key="2">
    <source>
        <dbReference type="ARBA" id="ARBA00010617"/>
    </source>
</evidence>
<evidence type="ECO:0000256" key="8">
    <source>
        <dbReference type="PIRSR" id="PIRSR602403-1"/>
    </source>
</evidence>
<evidence type="ECO:0000256" key="10">
    <source>
        <dbReference type="SAM" id="Phobius"/>
    </source>
</evidence>
<keyword evidence="10" id="KW-1133">Transmembrane helix</keyword>
<organism evidence="11 12">
    <name type="scientific">Gnomoniopsis smithogilvyi</name>
    <dbReference type="NCBI Taxonomy" id="1191159"/>
    <lineage>
        <taxon>Eukaryota</taxon>
        <taxon>Fungi</taxon>
        <taxon>Dikarya</taxon>
        <taxon>Ascomycota</taxon>
        <taxon>Pezizomycotina</taxon>
        <taxon>Sordariomycetes</taxon>
        <taxon>Sordariomycetidae</taxon>
        <taxon>Diaporthales</taxon>
        <taxon>Gnomoniaceae</taxon>
        <taxon>Gnomoniopsis</taxon>
    </lineage>
</organism>
<dbReference type="AlphaFoldDB" id="A0A9W8Z5U7"/>
<dbReference type="InterPro" id="IPR017972">
    <property type="entry name" value="Cyt_P450_CS"/>
</dbReference>
<feature type="binding site" description="axial binding residue" evidence="8">
    <location>
        <position position="469"/>
    </location>
    <ligand>
        <name>heme</name>
        <dbReference type="ChEBI" id="CHEBI:30413"/>
    </ligand>
    <ligandPart>
        <name>Fe</name>
        <dbReference type="ChEBI" id="CHEBI:18248"/>
    </ligandPart>
</feature>
<accession>A0A9W8Z5U7</accession>
<evidence type="ECO:0000256" key="5">
    <source>
        <dbReference type="ARBA" id="ARBA00023002"/>
    </source>
</evidence>
<dbReference type="PROSITE" id="PS00086">
    <property type="entry name" value="CYTOCHROME_P450"/>
    <property type="match status" value="1"/>
</dbReference>
<name>A0A9W8Z5U7_9PEZI</name>
<dbReference type="OrthoDB" id="1844152at2759"/>
<dbReference type="PRINTS" id="PR00465">
    <property type="entry name" value="EP450IV"/>
</dbReference>
<evidence type="ECO:0008006" key="13">
    <source>
        <dbReference type="Google" id="ProtNLM"/>
    </source>
</evidence>
<keyword evidence="5 9" id="KW-0560">Oxidoreductase</keyword>
<comment type="cofactor">
    <cofactor evidence="1 8">
        <name>heme</name>
        <dbReference type="ChEBI" id="CHEBI:30413"/>
    </cofactor>
</comment>
<keyword evidence="10" id="KW-0472">Membrane</keyword>
<dbReference type="Proteomes" id="UP001140453">
    <property type="component" value="Unassembled WGS sequence"/>
</dbReference>
<reference evidence="11" key="1">
    <citation type="submission" date="2022-10" db="EMBL/GenBank/DDBJ databases">
        <title>Tapping the CABI collections for fungal endophytes: first genome assemblies for Collariella, Neodidymelliopsis, Ascochyta clinopodiicola, Didymella pomorum, Didymosphaeria variabile, Neocosmospora piperis and Neocucurbitaria cava.</title>
        <authorList>
            <person name="Hill R."/>
        </authorList>
    </citation>
    <scope>NUCLEOTIDE SEQUENCE</scope>
    <source>
        <strain evidence="11">IMI 355082</strain>
    </source>
</reference>
<dbReference type="CDD" id="cd11041">
    <property type="entry name" value="CYP503A1-like"/>
    <property type="match status" value="1"/>
</dbReference>
<dbReference type="GO" id="GO:0004497">
    <property type="term" value="F:monooxygenase activity"/>
    <property type="evidence" value="ECO:0007669"/>
    <property type="project" value="UniProtKB-KW"/>
</dbReference>
<dbReference type="GO" id="GO:0020037">
    <property type="term" value="F:heme binding"/>
    <property type="evidence" value="ECO:0007669"/>
    <property type="project" value="InterPro"/>
</dbReference>
<comment type="similarity">
    <text evidence="2 9">Belongs to the cytochrome P450 family.</text>
</comment>
<protein>
    <recommendedName>
        <fullName evidence="13">Cytochrome P450</fullName>
    </recommendedName>
</protein>
<evidence type="ECO:0000313" key="12">
    <source>
        <dbReference type="Proteomes" id="UP001140453"/>
    </source>
</evidence>
<keyword evidence="10" id="KW-0812">Transmembrane</keyword>
<dbReference type="InterPro" id="IPR001128">
    <property type="entry name" value="Cyt_P450"/>
</dbReference>
<gene>
    <name evidence="11" type="ORF">N0V93_001406</name>
</gene>
<evidence type="ECO:0000256" key="4">
    <source>
        <dbReference type="ARBA" id="ARBA00022723"/>
    </source>
</evidence>
<dbReference type="Pfam" id="PF00067">
    <property type="entry name" value="p450"/>
    <property type="match status" value="1"/>
</dbReference>
<dbReference type="Gene3D" id="1.10.630.10">
    <property type="entry name" value="Cytochrome P450"/>
    <property type="match status" value="1"/>
</dbReference>
<feature type="transmembrane region" description="Helical" evidence="10">
    <location>
        <begin position="12"/>
        <end position="29"/>
    </location>
</feature>
<dbReference type="GO" id="GO:0005506">
    <property type="term" value="F:iron ion binding"/>
    <property type="evidence" value="ECO:0007669"/>
    <property type="project" value="InterPro"/>
</dbReference>
<evidence type="ECO:0000313" key="11">
    <source>
        <dbReference type="EMBL" id="KAJ4397182.1"/>
    </source>
</evidence>
<dbReference type="InterPro" id="IPR002403">
    <property type="entry name" value="Cyt_P450_E_grp-IV"/>
</dbReference>
<keyword evidence="3 8" id="KW-0349">Heme</keyword>
<evidence type="ECO:0000256" key="1">
    <source>
        <dbReference type="ARBA" id="ARBA00001971"/>
    </source>
</evidence>